<keyword evidence="4" id="KW-1185">Reference proteome</keyword>
<dbReference type="CDD" id="cd00293">
    <property type="entry name" value="USP-like"/>
    <property type="match status" value="1"/>
</dbReference>
<accession>A0ABW5DDL4</accession>
<comment type="similarity">
    <text evidence="1">Belongs to the universal stress protein A family.</text>
</comment>
<protein>
    <submittedName>
        <fullName evidence="3">Universal stress protein</fullName>
    </submittedName>
</protein>
<feature type="domain" description="UspA" evidence="2">
    <location>
        <begin position="154"/>
        <end position="277"/>
    </location>
</feature>
<proteinExistence type="inferred from homology"/>
<comment type="caution">
    <text evidence="3">The sequence shown here is derived from an EMBL/GenBank/DDBJ whole genome shotgun (WGS) entry which is preliminary data.</text>
</comment>
<dbReference type="EMBL" id="JBHUIR010000010">
    <property type="protein sequence ID" value="MFD2258684.1"/>
    <property type="molecule type" value="Genomic_DNA"/>
</dbReference>
<dbReference type="SUPFAM" id="SSF52402">
    <property type="entry name" value="Adenine nucleotide alpha hydrolases-like"/>
    <property type="match status" value="2"/>
</dbReference>
<evidence type="ECO:0000256" key="1">
    <source>
        <dbReference type="ARBA" id="ARBA00008791"/>
    </source>
</evidence>
<evidence type="ECO:0000259" key="2">
    <source>
        <dbReference type="Pfam" id="PF00582"/>
    </source>
</evidence>
<evidence type="ECO:0000313" key="3">
    <source>
        <dbReference type="EMBL" id="MFD2258684.1"/>
    </source>
</evidence>
<name>A0ABW5DDL4_9HYPH</name>
<dbReference type="Pfam" id="PF00582">
    <property type="entry name" value="Usp"/>
    <property type="match status" value="1"/>
</dbReference>
<dbReference type="PANTHER" id="PTHR46268:SF15">
    <property type="entry name" value="UNIVERSAL STRESS PROTEIN HP_0031"/>
    <property type="match status" value="1"/>
</dbReference>
<evidence type="ECO:0000313" key="4">
    <source>
        <dbReference type="Proteomes" id="UP001597373"/>
    </source>
</evidence>
<organism evidence="3 4">
    <name type="scientific">Chelativorans composti</name>
    <dbReference type="NCBI Taxonomy" id="768533"/>
    <lineage>
        <taxon>Bacteria</taxon>
        <taxon>Pseudomonadati</taxon>
        <taxon>Pseudomonadota</taxon>
        <taxon>Alphaproteobacteria</taxon>
        <taxon>Hyphomicrobiales</taxon>
        <taxon>Phyllobacteriaceae</taxon>
        <taxon>Chelativorans</taxon>
    </lineage>
</organism>
<sequence length="278" mass="30169">MPFKVILAVTGPDVPDPRLDLAVSLCQDAEAHLAVLATAVAAPPPIGRYAAEISDAWHEERRAEIANLQKFAAELREKLAQKDVSSDISTIYEEEGWVDDVIGQRAKYTDLVLLGPDLLAHPLMKEKVVEGALFRAGKPLLVIPEGARPTLKPKRILVAWNARIEASKAVSAAIELLAGAESVHVALVDPEQGERDHGFEPGADIATYLAKHGAKVTVDRLPSQGRPVEDILRQHAVDVAADMLVMGAYGHSRMRQRIFGGVTRSMLDNPPLPVFLAR</sequence>
<dbReference type="Proteomes" id="UP001597373">
    <property type="component" value="Unassembled WGS sequence"/>
</dbReference>
<dbReference type="PANTHER" id="PTHR46268">
    <property type="entry name" value="STRESS RESPONSE PROTEIN NHAX"/>
    <property type="match status" value="1"/>
</dbReference>
<dbReference type="Gene3D" id="3.40.50.12370">
    <property type="match status" value="1"/>
</dbReference>
<dbReference type="RefSeq" id="WP_345097844.1">
    <property type="nucleotide sequence ID" value="NZ_BAABGS010000009.1"/>
</dbReference>
<dbReference type="InterPro" id="IPR006016">
    <property type="entry name" value="UspA"/>
</dbReference>
<gene>
    <name evidence="3" type="ORF">ACFSMZ_02730</name>
</gene>
<reference evidence="4" key="1">
    <citation type="journal article" date="2019" name="Int. J. Syst. Evol. Microbiol.">
        <title>The Global Catalogue of Microorganisms (GCM) 10K type strain sequencing project: providing services to taxonomists for standard genome sequencing and annotation.</title>
        <authorList>
            <consortium name="The Broad Institute Genomics Platform"/>
            <consortium name="The Broad Institute Genome Sequencing Center for Infectious Disease"/>
            <person name="Wu L."/>
            <person name="Ma J."/>
        </authorList>
    </citation>
    <scope>NUCLEOTIDE SEQUENCE [LARGE SCALE GENOMIC DNA]</scope>
    <source>
        <strain evidence="4">KCTC 23707</strain>
    </source>
</reference>